<accession>A0A7Z7QPX5</accession>
<evidence type="ECO:0000313" key="1">
    <source>
        <dbReference type="EMBL" id="CAD7359928.1"/>
    </source>
</evidence>
<name>A0A7Z7QPX5_STASC</name>
<proteinExistence type="predicted"/>
<dbReference type="EMBL" id="UHEF01000001">
    <property type="protein sequence ID" value="SUM89180.1"/>
    <property type="molecule type" value="Genomic_DNA"/>
</dbReference>
<dbReference type="EMBL" id="LR962863">
    <property type="protein sequence ID" value="CAD7359928.1"/>
    <property type="molecule type" value="Genomic_DNA"/>
</dbReference>
<sequence>MNNMIWEIKSTLIPKTEMNIGMYTSIYNEFETKEEDILNIICDYFQKRHSNKDETSIYDRINQEQLPSNLYQCYMLSHEAIDKEHTLAANAIITKKLNRLLSEQYELDSYLNSINVLLEDLLNLVKNDLPLKTKRFDTKSFIKNIEFAYDLDHEYSRLIVRLESLIPLIVEELSYQSNNKALLIYCYPESNLSPKEQIRFRNILEDLGVPIIVLTGSKHFIAHDLAHMNYIRNEKQLLTVDFINHLVWDAPLNFEKLEIKRSLEKIIKLYQEVIELTPKISNYNLADIIVFEPIDIYVVVKYLKHAKQDFVLDIHYDNLPIAVAKYIKMYDLKFNK</sequence>
<dbReference type="AlphaFoldDB" id="A0A7Z7QPX5"/>
<evidence type="ECO:0000313" key="2">
    <source>
        <dbReference type="EMBL" id="SUM89180.1"/>
    </source>
</evidence>
<protein>
    <submittedName>
        <fullName evidence="2">Uncharacterized protein</fullName>
    </submittedName>
</protein>
<gene>
    <name evidence="2" type="ORF">NCTC12218_01591</name>
</gene>
<reference evidence="2" key="1">
    <citation type="submission" date="2018-06" db="EMBL/GenBank/DDBJ databases">
        <authorList>
            <consortium name="Pathogen Informatics"/>
            <person name="Doyle S."/>
        </authorList>
    </citation>
    <scope>NUCLEOTIDE SEQUENCE [LARGE SCALE GENOMIC DNA]</scope>
    <source>
        <strain evidence="2">NCTC12218</strain>
    </source>
</reference>
<organism evidence="2">
    <name type="scientific">Staphylococcus schleiferi</name>
    <dbReference type="NCBI Taxonomy" id="1295"/>
    <lineage>
        <taxon>Bacteria</taxon>
        <taxon>Bacillati</taxon>
        <taxon>Bacillota</taxon>
        <taxon>Bacilli</taxon>
        <taxon>Bacillales</taxon>
        <taxon>Staphylococcaceae</taxon>
        <taxon>Staphylococcus</taxon>
    </lineage>
</organism>
<evidence type="ECO:0000313" key="3">
    <source>
        <dbReference type="Proteomes" id="UP000264146"/>
    </source>
</evidence>
<reference evidence="1 3" key="2">
    <citation type="submission" date="2020-11" db="EMBL/GenBank/DDBJ databases">
        <authorList>
            <consortium name="Pathogen Informatics"/>
        </authorList>
    </citation>
    <scope>NUCLEOTIDE SEQUENCE [LARGE SCALE GENOMIC DNA]</scope>
    <source>
        <strain evidence="1 3">NCTC12218</strain>
    </source>
</reference>
<dbReference type="RefSeq" id="WP_016424986.1">
    <property type="nucleotide sequence ID" value="NZ_CABKRV010000001.1"/>
</dbReference>
<dbReference type="Proteomes" id="UP000264146">
    <property type="component" value="Chromosome"/>
</dbReference>
<dbReference type="GeneID" id="93790206"/>